<comment type="function">
    <text evidence="2">Co-chaperone that regulates diverse cellular pathways, such as programmed cell death and stress responses.</text>
</comment>
<dbReference type="AlphaFoldDB" id="A0AAV0JWF8"/>
<dbReference type="InterPro" id="IPR036533">
    <property type="entry name" value="BAG_dom_sf"/>
</dbReference>
<evidence type="ECO:0000313" key="6">
    <source>
        <dbReference type="Proteomes" id="UP001154282"/>
    </source>
</evidence>
<evidence type="ECO:0000256" key="1">
    <source>
        <dbReference type="ARBA" id="ARBA00023186"/>
    </source>
</evidence>
<evidence type="ECO:0000256" key="2">
    <source>
        <dbReference type="ARBA" id="ARBA00058673"/>
    </source>
</evidence>
<dbReference type="GO" id="GO:0051087">
    <property type="term" value="F:protein-folding chaperone binding"/>
    <property type="evidence" value="ECO:0007669"/>
    <property type="project" value="InterPro"/>
</dbReference>
<proteinExistence type="predicted"/>
<dbReference type="Proteomes" id="UP001154282">
    <property type="component" value="Unassembled WGS sequence"/>
</dbReference>
<gene>
    <name evidence="5" type="ORF">LITE_LOCUS16246</name>
</gene>
<sequence length="297" mass="33227">MEAMKSMKKEAIFFMAQNNNERKKNGSVKEEMRVEEWEMRPGGMLVQKSSNNSHPLPIVPLITVKVKFGSSYHNVSISSQASFGELKKMLAGETGVHPEDQKLMYKKKERDSKAYLDVARVKNGSKIVLIEDITSRERRCLEMLKSSRLHKASKSIDHITTEVNSLVHKVTSLEATSGKGGIVAEKDIDDLTEGLMSKLVELDGVLVDGSLKLQKTTQERRVQKHIEILDMLKLEIGSSSNGSSKVGNLEAETTTKQKQEQQQQKVEAKAKDVTVLQLPVVKQCDAVVVTTKWETFD</sequence>
<name>A0AAV0JWF8_9ROSI</name>
<accession>A0AAV0JWF8</accession>
<dbReference type="Gene3D" id="1.20.58.120">
    <property type="entry name" value="BAG domain"/>
    <property type="match status" value="1"/>
</dbReference>
<dbReference type="PROSITE" id="PS50053">
    <property type="entry name" value="UBIQUITIN_2"/>
    <property type="match status" value="1"/>
</dbReference>
<evidence type="ECO:0000259" key="4">
    <source>
        <dbReference type="PROSITE" id="PS50053"/>
    </source>
</evidence>
<dbReference type="GO" id="GO:0005737">
    <property type="term" value="C:cytoplasm"/>
    <property type="evidence" value="ECO:0007669"/>
    <property type="project" value="TreeGrafter"/>
</dbReference>
<reference evidence="5" key="1">
    <citation type="submission" date="2022-08" db="EMBL/GenBank/DDBJ databases">
        <authorList>
            <person name="Gutierrez-Valencia J."/>
        </authorList>
    </citation>
    <scope>NUCLEOTIDE SEQUENCE</scope>
</reference>
<comment type="caution">
    <text evidence="5">The sequence shown here is derived from an EMBL/GenBank/DDBJ whole genome shotgun (WGS) entry which is preliminary data.</text>
</comment>
<dbReference type="PANTHER" id="PTHR12329:SF36">
    <property type="entry name" value="UBIQUITIN-LIKE DOMAIN-CONTAINING PROTEIN"/>
    <property type="match status" value="1"/>
</dbReference>
<dbReference type="InterPro" id="IPR039773">
    <property type="entry name" value="BAG_chaperone_regulator"/>
</dbReference>
<keyword evidence="6" id="KW-1185">Reference proteome</keyword>
<dbReference type="SUPFAM" id="SSF63491">
    <property type="entry name" value="BAG domain"/>
    <property type="match status" value="1"/>
</dbReference>
<protein>
    <recommendedName>
        <fullName evidence="4">Ubiquitin-like domain-containing protein</fullName>
    </recommendedName>
</protein>
<dbReference type="FunFam" id="3.10.20.90:FF:000298">
    <property type="entry name" value="BAG family molecular chaperone regulator 1"/>
    <property type="match status" value="1"/>
</dbReference>
<dbReference type="PANTHER" id="PTHR12329">
    <property type="entry name" value="BCL2-ASSOCIATED ATHANOGENE"/>
    <property type="match status" value="1"/>
</dbReference>
<dbReference type="Gene3D" id="3.10.20.90">
    <property type="entry name" value="Phosphatidylinositol 3-kinase Catalytic Subunit, Chain A, domain 1"/>
    <property type="match status" value="1"/>
</dbReference>
<feature type="compositionally biased region" description="Low complexity" evidence="3">
    <location>
        <begin position="239"/>
        <end position="252"/>
    </location>
</feature>
<evidence type="ECO:0000256" key="3">
    <source>
        <dbReference type="SAM" id="MobiDB-lite"/>
    </source>
</evidence>
<dbReference type="GO" id="GO:0050821">
    <property type="term" value="P:protein stabilization"/>
    <property type="evidence" value="ECO:0007669"/>
    <property type="project" value="TreeGrafter"/>
</dbReference>
<dbReference type="SUPFAM" id="SSF54236">
    <property type="entry name" value="Ubiquitin-like"/>
    <property type="match status" value="1"/>
</dbReference>
<evidence type="ECO:0000313" key="5">
    <source>
        <dbReference type="EMBL" id="CAI0414312.1"/>
    </source>
</evidence>
<dbReference type="InterPro" id="IPR003103">
    <property type="entry name" value="BAG_domain"/>
</dbReference>
<dbReference type="InterPro" id="IPR029071">
    <property type="entry name" value="Ubiquitin-like_domsf"/>
</dbReference>
<dbReference type="GO" id="GO:0000774">
    <property type="term" value="F:adenyl-nucleotide exchange factor activity"/>
    <property type="evidence" value="ECO:0007669"/>
    <property type="project" value="TreeGrafter"/>
</dbReference>
<feature type="domain" description="Ubiquitin-like" evidence="4">
    <location>
        <begin position="62"/>
        <end position="130"/>
    </location>
</feature>
<dbReference type="EMBL" id="CAMGYJ010000005">
    <property type="protein sequence ID" value="CAI0414312.1"/>
    <property type="molecule type" value="Genomic_DNA"/>
</dbReference>
<dbReference type="Pfam" id="PF02179">
    <property type="entry name" value="BAG"/>
    <property type="match status" value="1"/>
</dbReference>
<keyword evidence="1" id="KW-0143">Chaperone</keyword>
<organism evidence="5 6">
    <name type="scientific">Linum tenue</name>
    <dbReference type="NCBI Taxonomy" id="586396"/>
    <lineage>
        <taxon>Eukaryota</taxon>
        <taxon>Viridiplantae</taxon>
        <taxon>Streptophyta</taxon>
        <taxon>Embryophyta</taxon>
        <taxon>Tracheophyta</taxon>
        <taxon>Spermatophyta</taxon>
        <taxon>Magnoliopsida</taxon>
        <taxon>eudicotyledons</taxon>
        <taxon>Gunneridae</taxon>
        <taxon>Pentapetalae</taxon>
        <taxon>rosids</taxon>
        <taxon>fabids</taxon>
        <taxon>Malpighiales</taxon>
        <taxon>Linaceae</taxon>
        <taxon>Linum</taxon>
    </lineage>
</organism>
<dbReference type="InterPro" id="IPR000626">
    <property type="entry name" value="Ubiquitin-like_dom"/>
</dbReference>
<dbReference type="Pfam" id="PF00240">
    <property type="entry name" value="ubiquitin"/>
    <property type="match status" value="1"/>
</dbReference>
<feature type="region of interest" description="Disordered" evidence="3">
    <location>
        <begin position="239"/>
        <end position="264"/>
    </location>
</feature>